<reference evidence="2" key="2">
    <citation type="submission" date="2021-09" db="EMBL/GenBank/DDBJ databases">
        <authorList>
            <person name="Jia N."/>
            <person name="Wang J."/>
            <person name="Shi W."/>
            <person name="Du L."/>
            <person name="Sun Y."/>
            <person name="Zhan W."/>
            <person name="Jiang J."/>
            <person name="Wang Q."/>
            <person name="Zhang B."/>
            <person name="Ji P."/>
            <person name="Sakyi L.B."/>
            <person name="Cui X."/>
            <person name="Yuan T."/>
            <person name="Jiang B."/>
            <person name="Yang W."/>
            <person name="Lam T.T.-Y."/>
            <person name="Chang Q."/>
            <person name="Ding S."/>
            <person name="Wang X."/>
            <person name="Zhu J."/>
            <person name="Ruan X."/>
            <person name="Zhao L."/>
            <person name="Wei J."/>
            <person name="Que T."/>
            <person name="Du C."/>
            <person name="Cheng J."/>
            <person name="Dai P."/>
            <person name="Han X."/>
            <person name="Huang E."/>
            <person name="Gao Y."/>
            <person name="Liu J."/>
            <person name="Shao H."/>
            <person name="Ye R."/>
            <person name="Li L."/>
            <person name="Wei W."/>
            <person name="Wang X."/>
            <person name="Wang C."/>
            <person name="Huo Q."/>
            <person name="Li W."/>
            <person name="Guo W."/>
            <person name="Chen H."/>
            <person name="Chen S."/>
            <person name="Zhou L."/>
            <person name="Zhou L."/>
            <person name="Ni X."/>
            <person name="Tian J."/>
            <person name="Zhou Y."/>
            <person name="Sheng Y."/>
            <person name="Liu T."/>
            <person name="Pan Y."/>
            <person name="Xia L."/>
            <person name="Li J."/>
            <person name="Zhao F."/>
            <person name="Cao W."/>
        </authorList>
    </citation>
    <scope>NUCLEOTIDE SEQUENCE</scope>
    <source>
        <strain evidence="2">Rsan-2018</strain>
        <tissue evidence="2">Larvae</tissue>
    </source>
</reference>
<organism evidence="2 3">
    <name type="scientific">Rhipicephalus sanguineus</name>
    <name type="common">Brown dog tick</name>
    <name type="synonym">Ixodes sanguineus</name>
    <dbReference type="NCBI Taxonomy" id="34632"/>
    <lineage>
        <taxon>Eukaryota</taxon>
        <taxon>Metazoa</taxon>
        <taxon>Ecdysozoa</taxon>
        <taxon>Arthropoda</taxon>
        <taxon>Chelicerata</taxon>
        <taxon>Arachnida</taxon>
        <taxon>Acari</taxon>
        <taxon>Parasitiformes</taxon>
        <taxon>Ixodida</taxon>
        <taxon>Ixodoidea</taxon>
        <taxon>Ixodidae</taxon>
        <taxon>Rhipicephalinae</taxon>
        <taxon>Rhipicephalus</taxon>
        <taxon>Rhipicephalus</taxon>
    </lineage>
</organism>
<evidence type="ECO:0000313" key="2">
    <source>
        <dbReference type="EMBL" id="KAH7940220.1"/>
    </source>
</evidence>
<dbReference type="InterPro" id="IPR005312">
    <property type="entry name" value="DUF1759"/>
</dbReference>
<evidence type="ECO:0000256" key="1">
    <source>
        <dbReference type="SAM" id="MobiDB-lite"/>
    </source>
</evidence>
<dbReference type="AlphaFoldDB" id="A0A9D4PIW8"/>
<accession>A0A9D4PIW8</accession>
<dbReference type="EMBL" id="JABSTV010001254">
    <property type="protein sequence ID" value="KAH7940220.1"/>
    <property type="molecule type" value="Genomic_DNA"/>
</dbReference>
<sequence>MDYLKDKEAALSMLDDVILATTGEEKLDQEVETAHDDNEKIPCAVSRAKFWLRDHERTARTQAGASEPGPSNLGSPNFGDATGQPFWDHFDATIHKNTELPRIEKIRHLLTCLTGSPKQAIKGIRLAEQNYDLAFKTLTDRSGRPDLLVNEHVDHLFTLSTVKSSSEVLKLRLLHGNVQFHVSALEGLGVSPDQYTVVLNVS</sequence>
<dbReference type="Pfam" id="PF03564">
    <property type="entry name" value="DUF1759"/>
    <property type="match status" value="1"/>
</dbReference>
<reference evidence="2" key="1">
    <citation type="journal article" date="2020" name="Cell">
        <title>Large-Scale Comparative Analyses of Tick Genomes Elucidate Their Genetic Diversity and Vector Capacities.</title>
        <authorList>
            <consortium name="Tick Genome and Microbiome Consortium (TIGMIC)"/>
            <person name="Jia N."/>
            <person name="Wang J."/>
            <person name="Shi W."/>
            <person name="Du L."/>
            <person name="Sun Y."/>
            <person name="Zhan W."/>
            <person name="Jiang J.F."/>
            <person name="Wang Q."/>
            <person name="Zhang B."/>
            <person name="Ji P."/>
            <person name="Bell-Sakyi L."/>
            <person name="Cui X.M."/>
            <person name="Yuan T.T."/>
            <person name="Jiang B.G."/>
            <person name="Yang W.F."/>
            <person name="Lam T.T."/>
            <person name="Chang Q.C."/>
            <person name="Ding S.J."/>
            <person name="Wang X.J."/>
            <person name="Zhu J.G."/>
            <person name="Ruan X.D."/>
            <person name="Zhao L."/>
            <person name="Wei J.T."/>
            <person name="Ye R.Z."/>
            <person name="Que T.C."/>
            <person name="Du C.H."/>
            <person name="Zhou Y.H."/>
            <person name="Cheng J.X."/>
            <person name="Dai P.F."/>
            <person name="Guo W.B."/>
            <person name="Han X.H."/>
            <person name="Huang E.J."/>
            <person name="Li L.F."/>
            <person name="Wei W."/>
            <person name="Gao Y.C."/>
            <person name="Liu J.Z."/>
            <person name="Shao H.Z."/>
            <person name="Wang X."/>
            <person name="Wang C.C."/>
            <person name="Yang T.C."/>
            <person name="Huo Q.B."/>
            <person name="Li W."/>
            <person name="Chen H.Y."/>
            <person name="Chen S.E."/>
            <person name="Zhou L.G."/>
            <person name="Ni X.B."/>
            <person name="Tian J.H."/>
            <person name="Sheng Y."/>
            <person name="Liu T."/>
            <person name="Pan Y.S."/>
            <person name="Xia L.Y."/>
            <person name="Li J."/>
            <person name="Zhao F."/>
            <person name="Cao W.C."/>
        </authorList>
    </citation>
    <scope>NUCLEOTIDE SEQUENCE</scope>
    <source>
        <strain evidence="2">Rsan-2018</strain>
    </source>
</reference>
<keyword evidence="3" id="KW-1185">Reference proteome</keyword>
<proteinExistence type="predicted"/>
<comment type="caution">
    <text evidence="2">The sequence shown here is derived from an EMBL/GenBank/DDBJ whole genome shotgun (WGS) entry which is preliminary data.</text>
</comment>
<gene>
    <name evidence="2" type="ORF">HPB52_022497</name>
</gene>
<dbReference type="VEuPathDB" id="VectorBase:RSAN_057312"/>
<protein>
    <submittedName>
        <fullName evidence="2">Uncharacterized protein</fullName>
    </submittedName>
</protein>
<name>A0A9D4PIW8_RHISA</name>
<feature type="region of interest" description="Disordered" evidence="1">
    <location>
        <begin position="58"/>
        <end position="78"/>
    </location>
</feature>
<dbReference type="Proteomes" id="UP000821837">
    <property type="component" value="Chromosome 8"/>
</dbReference>
<evidence type="ECO:0000313" key="3">
    <source>
        <dbReference type="Proteomes" id="UP000821837"/>
    </source>
</evidence>